<evidence type="ECO:0000256" key="1">
    <source>
        <dbReference type="ARBA" id="ARBA00004496"/>
    </source>
</evidence>
<comment type="subcellular location">
    <subcellularLocation>
        <location evidence="1">Cytoplasm</location>
    </subcellularLocation>
</comment>
<organism evidence="11 12">
    <name type="scientific">Paenibacillus aurantius</name>
    <dbReference type="NCBI Taxonomy" id="2918900"/>
    <lineage>
        <taxon>Bacteria</taxon>
        <taxon>Bacillati</taxon>
        <taxon>Bacillota</taxon>
        <taxon>Bacilli</taxon>
        <taxon>Bacillales</taxon>
        <taxon>Paenibacillaceae</taxon>
        <taxon>Paenibacillus</taxon>
    </lineage>
</organism>
<dbReference type="PROSITE" id="PS50110">
    <property type="entry name" value="RESPONSE_REGULATORY"/>
    <property type="match status" value="1"/>
</dbReference>
<dbReference type="SUPFAM" id="SSF52172">
    <property type="entry name" value="CheY-like"/>
    <property type="match status" value="1"/>
</dbReference>
<dbReference type="InterPro" id="IPR051552">
    <property type="entry name" value="HptR"/>
</dbReference>
<evidence type="ECO:0000256" key="6">
    <source>
        <dbReference type="ARBA" id="ARBA00023125"/>
    </source>
</evidence>
<keyword evidence="2" id="KW-0963">Cytoplasm</keyword>
<gene>
    <name evidence="11" type="ORF">MJA45_27030</name>
</gene>
<dbReference type="PANTHER" id="PTHR42713">
    <property type="entry name" value="HISTIDINE KINASE-RELATED"/>
    <property type="match status" value="1"/>
</dbReference>
<dbReference type="SMART" id="SM00448">
    <property type="entry name" value="REC"/>
    <property type="match status" value="1"/>
</dbReference>
<evidence type="ECO:0000256" key="7">
    <source>
        <dbReference type="ARBA" id="ARBA00023163"/>
    </source>
</evidence>
<feature type="domain" description="HTH araC/xylS-type" evidence="9">
    <location>
        <begin position="441"/>
        <end position="539"/>
    </location>
</feature>
<evidence type="ECO:0000256" key="4">
    <source>
        <dbReference type="ARBA" id="ARBA00023012"/>
    </source>
</evidence>
<dbReference type="PROSITE" id="PS00041">
    <property type="entry name" value="HTH_ARAC_FAMILY_1"/>
    <property type="match status" value="1"/>
</dbReference>
<dbReference type="PRINTS" id="PR00032">
    <property type="entry name" value="HTHARAC"/>
</dbReference>
<protein>
    <submittedName>
        <fullName evidence="11">Response regulator transcription factor</fullName>
    </submittedName>
</protein>
<dbReference type="Gene3D" id="3.40.50.2300">
    <property type="match status" value="1"/>
</dbReference>
<evidence type="ECO:0000256" key="8">
    <source>
        <dbReference type="PROSITE-ProRule" id="PRU00169"/>
    </source>
</evidence>
<dbReference type="Gene3D" id="1.10.10.60">
    <property type="entry name" value="Homeodomain-like"/>
    <property type="match status" value="2"/>
</dbReference>
<accession>A0AA96LCI7</accession>
<dbReference type="InterPro" id="IPR009057">
    <property type="entry name" value="Homeodomain-like_sf"/>
</dbReference>
<feature type="domain" description="Response regulatory" evidence="10">
    <location>
        <begin position="3"/>
        <end position="120"/>
    </location>
</feature>
<dbReference type="InterPro" id="IPR018062">
    <property type="entry name" value="HTH_AraC-typ_CS"/>
</dbReference>
<dbReference type="PROSITE" id="PS01124">
    <property type="entry name" value="HTH_ARAC_FAMILY_2"/>
    <property type="match status" value="1"/>
</dbReference>
<evidence type="ECO:0000256" key="2">
    <source>
        <dbReference type="ARBA" id="ARBA00022490"/>
    </source>
</evidence>
<dbReference type="RefSeq" id="WP_315604988.1">
    <property type="nucleotide sequence ID" value="NZ_CP130318.1"/>
</dbReference>
<proteinExistence type="predicted"/>
<evidence type="ECO:0000256" key="3">
    <source>
        <dbReference type="ARBA" id="ARBA00022553"/>
    </source>
</evidence>
<keyword evidence="5" id="KW-0805">Transcription regulation</keyword>
<dbReference type="AlphaFoldDB" id="A0AA96LCI7"/>
<dbReference type="PANTHER" id="PTHR42713:SF3">
    <property type="entry name" value="TRANSCRIPTIONAL REGULATORY PROTEIN HPTR"/>
    <property type="match status" value="1"/>
</dbReference>
<keyword evidence="7" id="KW-0804">Transcription</keyword>
<dbReference type="KEGG" id="paun:MJA45_27030"/>
<dbReference type="InterPro" id="IPR011006">
    <property type="entry name" value="CheY-like_superfamily"/>
</dbReference>
<dbReference type="EMBL" id="CP130318">
    <property type="protein sequence ID" value="WNQ11212.1"/>
    <property type="molecule type" value="Genomic_DNA"/>
</dbReference>
<dbReference type="Pfam" id="PF12833">
    <property type="entry name" value="HTH_18"/>
    <property type="match status" value="1"/>
</dbReference>
<dbReference type="GO" id="GO:0005737">
    <property type="term" value="C:cytoplasm"/>
    <property type="evidence" value="ECO:0007669"/>
    <property type="project" value="UniProtKB-SubCell"/>
</dbReference>
<keyword evidence="12" id="KW-1185">Reference proteome</keyword>
<evidence type="ECO:0000259" key="9">
    <source>
        <dbReference type="PROSITE" id="PS01124"/>
    </source>
</evidence>
<keyword evidence="3 8" id="KW-0597">Phosphoprotein</keyword>
<dbReference type="Pfam" id="PF00072">
    <property type="entry name" value="Response_reg"/>
    <property type="match status" value="1"/>
</dbReference>
<keyword evidence="4" id="KW-0902">Two-component regulatory system</keyword>
<keyword evidence="6" id="KW-0238">DNA-binding</keyword>
<reference evidence="11 12" key="1">
    <citation type="submission" date="2022-02" db="EMBL/GenBank/DDBJ databases">
        <title>Paenibacillus sp. MBLB1776 Whole Genome Shotgun Sequencing.</title>
        <authorList>
            <person name="Hwang C.Y."/>
            <person name="Cho E.-S."/>
            <person name="Seo M.-J."/>
        </authorList>
    </citation>
    <scope>NUCLEOTIDE SEQUENCE [LARGE SCALE GENOMIC DNA]</scope>
    <source>
        <strain evidence="11 12">MBLB1776</strain>
    </source>
</reference>
<dbReference type="InterPro" id="IPR018060">
    <property type="entry name" value="HTH_AraC"/>
</dbReference>
<sequence length="539" mass="61901">MWKIVLVDDDRQALQGMQRMIPWRELNLEPVGEAMDGEEGLRLIREHAPDIVITDIYMPVMNGLDMIEQLRREDFAGRIVILSGYADFEYARQALRLSVDDYLSKPVTLQTIREVLEKAIAELEAASRQRLEEHELRQKLMLYEPFVANEWLKAVVTGCGKGPEAGEPPPGEGPDWGASRFLVLAVEMIRGDRMEGWSARDWNLVRFAIGNISRELARELGVGAHFLELHSHHMALLLDVSRAVSDERFRELALRLAERLIASAETYLRIRLQIGAGLGKHDWRRIADSTEEAFLALEDKRCAPDTTLRVYCAKQREDREEAETGFRPVRFYQEMAEAVRQLSEVQAEAALDRFFSELSARKAVSAAELRHIGEELLAILKYTLYDSGLGLDEAFADPDVLRELQEVSLAEELKAWVLTKVKDVCDRFSRTDNLKHKQAVDFMVRYIHEHYAEDIRLSDLAEKVYLSRNYLSNIFRDATGETFNDYLTRVRMEKAKSLILERKLLVFEIAEKVGYKNVPYFTTLFKKHTGRSPSDFSKG</sequence>
<dbReference type="GO" id="GO:0043565">
    <property type="term" value="F:sequence-specific DNA binding"/>
    <property type="evidence" value="ECO:0007669"/>
    <property type="project" value="InterPro"/>
</dbReference>
<dbReference type="Proteomes" id="UP001305702">
    <property type="component" value="Chromosome"/>
</dbReference>
<evidence type="ECO:0000313" key="12">
    <source>
        <dbReference type="Proteomes" id="UP001305702"/>
    </source>
</evidence>
<feature type="modified residue" description="4-aspartylphosphate" evidence="8">
    <location>
        <position position="55"/>
    </location>
</feature>
<dbReference type="GO" id="GO:0000160">
    <property type="term" value="P:phosphorelay signal transduction system"/>
    <property type="evidence" value="ECO:0007669"/>
    <property type="project" value="UniProtKB-KW"/>
</dbReference>
<dbReference type="CDD" id="cd17536">
    <property type="entry name" value="REC_YesN-like"/>
    <property type="match status" value="1"/>
</dbReference>
<evidence type="ECO:0000259" key="10">
    <source>
        <dbReference type="PROSITE" id="PS50110"/>
    </source>
</evidence>
<dbReference type="SMART" id="SM00342">
    <property type="entry name" value="HTH_ARAC"/>
    <property type="match status" value="1"/>
</dbReference>
<dbReference type="InterPro" id="IPR020449">
    <property type="entry name" value="Tscrpt_reg_AraC-type_HTH"/>
</dbReference>
<dbReference type="SUPFAM" id="SSF46689">
    <property type="entry name" value="Homeodomain-like"/>
    <property type="match status" value="2"/>
</dbReference>
<dbReference type="GO" id="GO:0003700">
    <property type="term" value="F:DNA-binding transcription factor activity"/>
    <property type="evidence" value="ECO:0007669"/>
    <property type="project" value="InterPro"/>
</dbReference>
<name>A0AA96LCI7_9BACL</name>
<evidence type="ECO:0000256" key="5">
    <source>
        <dbReference type="ARBA" id="ARBA00023015"/>
    </source>
</evidence>
<dbReference type="InterPro" id="IPR001789">
    <property type="entry name" value="Sig_transdc_resp-reg_receiver"/>
</dbReference>
<evidence type="ECO:0000313" key="11">
    <source>
        <dbReference type="EMBL" id="WNQ11212.1"/>
    </source>
</evidence>